<keyword evidence="1" id="KW-0261">Viral envelope protein</keyword>
<evidence type="ECO:0000313" key="1">
    <source>
        <dbReference type="EMBL" id="ALN42260.1"/>
    </source>
</evidence>
<proteinExistence type="predicted"/>
<reference evidence="1" key="3">
    <citation type="submission" date="2015-09" db="EMBL/GenBank/DDBJ databases">
        <title>Detection of multiple elephant endotheliotropic herpesviruses.</title>
        <authorList>
            <person name="Long S.Y."/>
            <person name="Heaggans S.Y."/>
            <person name="Hayward G.S."/>
        </authorList>
    </citation>
    <scope>NUCLEOTIDE SEQUENCE</scope>
    <source>
        <strain evidence="1">North American NAP22</strain>
    </source>
</reference>
<gene>
    <name evidence="1" type="primary">U47</name>
</gene>
<dbReference type="GO" id="GO:0019031">
    <property type="term" value="C:viral envelope"/>
    <property type="evidence" value="ECO:0007669"/>
    <property type="project" value="UniProtKB-KW"/>
</dbReference>
<organism evidence="1">
    <name type="scientific">Elephant endotheliotropic herpesvirus 4</name>
    <dbReference type="NCBI Taxonomy" id="548914"/>
    <lineage>
        <taxon>Viruses</taxon>
        <taxon>Duplodnaviria</taxon>
        <taxon>Heunggongvirae</taxon>
        <taxon>Peploviricota</taxon>
        <taxon>Herviviricetes</taxon>
        <taxon>Herpesvirales</taxon>
        <taxon>Orthoherpesviridae</taxon>
        <taxon>Betaherpesvirinae</taxon>
        <taxon>Proboscivirus</taxon>
    </lineage>
</organism>
<name>A0A0S2CBL1_9BETA</name>
<reference evidence="1" key="1">
    <citation type="journal article" date="2014" name="J. Virol.">
        <title>Comparative genome analysis of four elephant endotheliotropic herpesviruses, EEHV3, EEHV4, EEHV5, and EEHV6, from cases of hemorrhagic disease or viremia.</title>
        <authorList>
            <person name="Zong JC"/>
            <person name="Latimer EM"/>
            <person name="Long SY"/>
            <person name="Richman LK"/>
            <person name="Heaggans SY"/>
            <person name="Hayward GS."/>
        </authorList>
    </citation>
    <scope>NUCLEOTIDE SEQUENCE</scope>
    <source>
        <strain evidence="1">North American NAP22</strain>
    </source>
</reference>
<dbReference type="EMBL" id="KT832488">
    <property type="protein sequence ID" value="ALN42260.1"/>
    <property type="molecule type" value="Genomic_DNA"/>
</dbReference>
<keyword evidence="1" id="KW-0946">Virion</keyword>
<reference evidence="1" key="2">
    <citation type="submission" date="2015-09" db="EMBL/GenBank/DDBJ databases">
        <title>Complete genome of sequence of elephant endotheliotropic herpesvirus 4 (EEHV4): comparison of the gene coding content and other unusual features fo the GC-rich and AT-rich branch probosciviruses.</title>
        <authorList>
            <person name="Ling P.D."/>
            <person name="Long S.Y."/>
            <person name="Feury A."/>
            <person name="Peng R.-S."/>
            <person name="Heaggans S.Y."/>
            <person name="Qin X."/>
            <person name="Worley K.C."/>
            <person name="Duggan S."/>
            <person name="Hayward G.S."/>
        </authorList>
    </citation>
    <scope>NUCLEOTIDE SEQUENCE</scope>
    <source>
        <strain evidence="1">North American NAP22</strain>
    </source>
</reference>
<protein>
    <submittedName>
        <fullName evidence="1">Envelope glycoprotein O</fullName>
    </submittedName>
</protein>
<accession>A0A0S2CBL1</accession>
<sequence>MALPEALSQFSQFLNSSTVHAKLPYYYPVRSKCNFTSVEASFIKCYIHVTSALIYSLNKHTFNCTNTTVKNIYDIKMPGASILIPLKTKCYSDKVNNTCDLEVTFQDMLSWLYRQVIIVQQLQDCHPWQYVRYVSDYIVQPPIEKGSAFVNATYEFIDSVVQTNVTMQQFLLLTVASMMRSPGPVCPPTPGVLNLGTYMNQLLKPKEPIP</sequence>